<keyword evidence="1 4" id="KW-0808">Transferase</keyword>
<dbReference type="Proteomes" id="UP000593892">
    <property type="component" value="Chromosome"/>
</dbReference>
<keyword evidence="5" id="KW-1185">Reference proteome</keyword>
<accession>A0A7S7NKW2</accession>
<evidence type="ECO:0000259" key="3">
    <source>
        <dbReference type="Pfam" id="PF13439"/>
    </source>
</evidence>
<dbReference type="InterPro" id="IPR028098">
    <property type="entry name" value="Glyco_trans_4-like_N"/>
</dbReference>
<feature type="domain" description="Glycosyl transferase family 1" evidence="2">
    <location>
        <begin position="179"/>
        <end position="333"/>
    </location>
</feature>
<dbReference type="GO" id="GO:0016757">
    <property type="term" value="F:glycosyltransferase activity"/>
    <property type="evidence" value="ECO:0007669"/>
    <property type="project" value="InterPro"/>
</dbReference>
<dbReference type="SUPFAM" id="SSF53756">
    <property type="entry name" value="UDP-Glycosyltransferase/glycogen phosphorylase"/>
    <property type="match status" value="1"/>
</dbReference>
<evidence type="ECO:0000313" key="5">
    <source>
        <dbReference type="Proteomes" id="UP000593892"/>
    </source>
</evidence>
<dbReference type="KEGG" id="pfer:IRI77_21660"/>
<reference evidence="4 5" key="1">
    <citation type="submission" date="2020-10" db="EMBL/GenBank/DDBJ databases">
        <title>Complete genome sequence of Paludibaculum fermentans P105T, a facultatively anaerobic acidobacterium capable of dissimilatory Fe(III) reduction.</title>
        <authorList>
            <person name="Dedysh S.N."/>
            <person name="Beletsky A.V."/>
            <person name="Kulichevskaya I.S."/>
            <person name="Mardanov A.V."/>
            <person name="Ravin N.V."/>
        </authorList>
    </citation>
    <scope>NUCLEOTIDE SEQUENCE [LARGE SCALE GENOMIC DNA]</scope>
    <source>
        <strain evidence="4 5">P105</strain>
    </source>
</reference>
<gene>
    <name evidence="4" type="ORF">IRI77_21660</name>
</gene>
<dbReference type="EMBL" id="CP063849">
    <property type="protein sequence ID" value="QOY85429.1"/>
    <property type="molecule type" value="Genomic_DNA"/>
</dbReference>
<dbReference type="Pfam" id="PF13439">
    <property type="entry name" value="Glyco_transf_4"/>
    <property type="match status" value="1"/>
</dbReference>
<dbReference type="RefSeq" id="WP_194447099.1">
    <property type="nucleotide sequence ID" value="NZ_CP063849.1"/>
</dbReference>
<dbReference type="PANTHER" id="PTHR46401">
    <property type="entry name" value="GLYCOSYLTRANSFERASE WBBK-RELATED"/>
    <property type="match status" value="1"/>
</dbReference>
<organism evidence="4 5">
    <name type="scientific">Paludibaculum fermentans</name>
    <dbReference type="NCBI Taxonomy" id="1473598"/>
    <lineage>
        <taxon>Bacteria</taxon>
        <taxon>Pseudomonadati</taxon>
        <taxon>Acidobacteriota</taxon>
        <taxon>Terriglobia</taxon>
        <taxon>Bryobacterales</taxon>
        <taxon>Bryobacteraceae</taxon>
        <taxon>Paludibaculum</taxon>
    </lineage>
</organism>
<dbReference type="PANTHER" id="PTHR46401:SF2">
    <property type="entry name" value="GLYCOSYLTRANSFERASE WBBK-RELATED"/>
    <property type="match status" value="1"/>
</dbReference>
<name>A0A7S7NKW2_PALFE</name>
<dbReference type="Gene3D" id="3.40.50.2000">
    <property type="entry name" value="Glycogen Phosphorylase B"/>
    <property type="match status" value="2"/>
</dbReference>
<dbReference type="AlphaFoldDB" id="A0A7S7NKW2"/>
<dbReference type="GO" id="GO:0009103">
    <property type="term" value="P:lipopolysaccharide biosynthetic process"/>
    <property type="evidence" value="ECO:0007669"/>
    <property type="project" value="TreeGrafter"/>
</dbReference>
<proteinExistence type="predicted"/>
<evidence type="ECO:0000256" key="1">
    <source>
        <dbReference type="ARBA" id="ARBA00022679"/>
    </source>
</evidence>
<feature type="domain" description="Glycosyltransferase subfamily 4-like N-terminal" evidence="3">
    <location>
        <begin position="55"/>
        <end position="169"/>
    </location>
</feature>
<protein>
    <submittedName>
        <fullName evidence="4">Glycosyltransferase family 4 protein</fullName>
    </submittedName>
</protein>
<dbReference type="Pfam" id="PF00534">
    <property type="entry name" value="Glycos_transf_1"/>
    <property type="match status" value="1"/>
</dbReference>
<dbReference type="CDD" id="cd03809">
    <property type="entry name" value="GT4_MtfB-like"/>
    <property type="match status" value="1"/>
</dbReference>
<evidence type="ECO:0000313" key="4">
    <source>
        <dbReference type="EMBL" id="QOY85429.1"/>
    </source>
</evidence>
<evidence type="ECO:0000259" key="2">
    <source>
        <dbReference type="Pfam" id="PF00534"/>
    </source>
</evidence>
<dbReference type="InterPro" id="IPR001296">
    <property type="entry name" value="Glyco_trans_1"/>
</dbReference>
<sequence>MRIGFDGRLAMGSTRGMGRFLRTLIAGREKELIGLCAPGESDADFRLEAGGFQMYPLWEQFSLPALARKLDLQVLICPFNTAPLRLPAGLRLVLVVHDLIFLEDQERGAQDGSLYQRAGRLYRRTVVPRVIERADQIIAVSEHTAQSIQERFRIRPGRIRVIPNTLSTDWYEAPGSAAAREPYVLCVSGEAPHKNLADGIRAFARCNEIGRPGCHALKVVGVSEPFHGHYQELARQLGIGGLVEMLPRVGDEALRQLYREAAVFLFPSLSEGFGIPVLEAMASGTPVVTSQCTSLPEVCGSAALYFNPRSVEDMASALGSALTDPSLRKEMSRLGLEQARKYHPALVAGPIQEFWRDLNEEQ</sequence>